<sequence length="273" mass="29808">MAASNYSSAAAAAAAPLSYPCPRSPPKYPDMTGKHRELVKVQKLEREIGFLEEELKSVENLQPASKSCKEVDNYVGANPDPLIPINRKIRRSCRFWKWLWKMTTMNLSMFACLCDFYRLLRRCRIMDPPRVRIGGVPAVAAAVADPAPGPAVVVIAAAWRKHLAASVAASFQLSHALIAALASDVHHVLALNAQSHAVVPTVQISVATHVVYFARHFHFQAVGFGFLIIKGWNSAHACMHLFYARISSCGNLSNQSAGRSRNESGSWSVGAAD</sequence>
<dbReference type="Pfam" id="PF00631">
    <property type="entry name" value="G-gamma"/>
    <property type="match status" value="1"/>
</dbReference>
<dbReference type="InterPro" id="IPR015898">
    <property type="entry name" value="G-protein_gamma-like_dom"/>
</dbReference>
<evidence type="ECO:0000256" key="1">
    <source>
        <dbReference type="SAM" id="Coils"/>
    </source>
</evidence>
<dbReference type="InParanoid" id="A0A200QCX1"/>
<dbReference type="SMART" id="SM01224">
    <property type="entry name" value="G_gamma"/>
    <property type="match status" value="1"/>
</dbReference>
<dbReference type="PANTHER" id="PTHR32378">
    <property type="entry name" value="GUANINE NUCLEOTIDE-BINDING PROTEIN SUBUNIT GAMMA 3"/>
    <property type="match status" value="1"/>
</dbReference>
<dbReference type="EMBL" id="MVGT01002328">
    <property type="protein sequence ID" value="OVA08338.1"/>
    <property type="molecule type" value="Genomic_DNA"/>
</dbReference>
<dbReference type="Proteomes" id="UP000195402">
    <property type="component" value="Unassembled WGS sequence"/>
</dbReference>
<keyword evidence="1" id="KW-0175">Coiled coil</keyword>
<accession>A0A200QCX1</accession>
<evidence type="ECO:0000313" key="4">
    <source>
        <dbReference type="Proteomes" id="UP000195402"/>
    </source>
</evidence>
<feature type="coiled-coil region" evidence="1">
    <location>
        <begin position="34"/>
        <end position="61"/>
    </location>
</feature>
<dbReference type="STRING" id="56857.A0A200QCX1"/>
<dbReference type="PANTHER" id="PTHR32378:SF10">
    <property type="entry name" value="GUANINE NUCLEOTIDE-BINDING PROTEIN SUBUNIT GAMMA 3"/>
    <property type="match status" value="1"/>
</dbReference>
<reference evidence="3 4" key="1">
    <citation type="journal article" date="2017" name="Mol. Plant">
        <title>The Genome of Medicinal Plant Macleaya cordata Provides New Insights into Benzylisoquinoline Alkaloids Metabolism.</title>
        <authorList>
            <person name="Liu X."/>
            <person name="Liu Y."/>
            <person name="Huang P."/>
            <person name="Ma Y."/>
            <person name="Qing Z."/>
            <person name="Tang Q."/>
            <person name="Cao H."/>
            <person name="Cheng P."/>
            <person name="Zheng Y."/>
            <person name="Yuan Z."/>
            <person name="Zhou Y."/>
            <person name="Liu J."/>
            <person name="Tang Z."/>
            <person name="Zhuo Y."/>
            <person name="Zhang Y."/>
            <person name="Yu L."/>
            <person name="Huang J."/>
            <person name="Yang P."/>
            <person name="Peng Q."/>
            <person name="Zhang J."/>
            <person name="Jiang W."/>
            <person name="Zhang Z."/>
            <person name="Lin K."/>
            <person name="Ro D.K."/>
            <person name="Chen X."/>
            <person name="Xiong X."/>
            <person name="Shang Y."/>
            <person name="Huang S."/>
            <person name="Zeng J."/>
        </authorList>
    </citation>
    <scope>NUCLEOTIDE SEQUENCE [LARGE SCALE GENOMIC DNA]</scope>
    <source>
        <strain evidence="4">cv. BLH2017</strain>
        <tissue evidence="3">Root</tissue>
    </source>
</reference>
<dbReference type="GO" id="GO:0007186">
    <property type="term" value="P:G protein-coupled receptor signaling pathway"/>
    <property type="evidence" value="ECO:0007669"/>
    <property type="project" value="InterPro"/>
</dbReference>
<protein>
    <submittedName>
        <fullName evidence="3">G-protein gamma-like domain</fullName>
    </submittedName>
</protein>
<organism evidence="3 4">
    <name type="scientific">Macleaya cordata</name>
    <name type="common">Five-seeded plume-poppy</name>
    <name type="synonym">Bocconia cordata</name>
    <dbReference type="NCBI Taxonomy" id="56857"/>
    <lineage>
        <taxon>Eukaryota</taxon>
        <taxon>Viridiplantae</taxon>
        <taxon>Streptophyta</taxon>
        <taxon>Embryophyta</taxon>
        <taxon>Tracheophyta</taxon>
        <taxon>Spermatophyta</taxon>
        <taxon>Magnoliopsida</taxon>
        <taxon>Ranunculales</taxon>
        <taxon>Papaveraceae</taxon>
        <taxon>Papaveroideae</taxon>
        <taxon>Macleaya</taxon>
    </lineage>
</organism>
<proteinExistence type="predicted"/>
<dbReference type="AlphaFoldDB" id="A0A200QCX1"/>
<dbReference type="OrthoDB" id="1936517at2759"/>
<name>A0A200QCX1_MACCD</name>
<gene>
    <name evidence="3" type="ORF">BVC80_209g62</name>
</gene>
<feature type="domain" description="G protein gamma" evidence="2">
    <location>
        <begin position="37"/>
        <end position="107"/>
    </location>
</feature>
<comment type="caution">
    <text evidence="3">The sequence shown here is derived from an EMBL/GenBank/DDBJ whole genome shotgun (WGS) entry which is preliminary data.</text>
</comment>
<dbReference type="InterPro" id="IPR055305">
    <property type="entry name" value="GG3-like"/>
</dbReference>
<evidence type="ECO:0000313" key="3">
    <source>
        <dbReference type="EMBL" id="OVA08338.1"/>
    </source>
</evidence>
<keyword evidence="4" id="KW-1185">Reference proteome</keyword>
<evidence type="ECO:0000259" key="2">
    <source>
        <dbReference type="SMART" id="SM01224"/>
    </source>
</evidence>